<dbReference type="GO" id="GO:0045004">
    <property type="term" value="P:DNA replication proofreading"/>
    <property type="evidence" value="ECO:0007669"/>
    <property type="project" value="TreeGrafter"/>
</dbReference>
<dbReference type="GO" id="GO:0000166">
    <property type="term" value="F:nucleotide binding"/>
    <property type="evidence" value="ECO:0007669"/>
    <property type="project" value="InterPro"/>
</dbReference>
<protein>
    <recommendedName>
        <fullName evidence="2">DNA-directed DNA polymerase</fullName>
        <ecNumber evidence="2">2.7.7.7</ecNumber>
    </recommendedName>
</protein>
<feature type="compositionally biased region" description="Basic residues" evidence="10">
    <location>
        <begin position="1278"/>
        <end position="1289"/>
    </location>
</feature>
<keyword evidence="3" id="KW-0808">Transferase</keyword>
<dbReference type="InterPro" id="IPR012337">
    <property type="entry name" value="RNaseH-like_sf"/>
</dbReference>
<reference evidence="13" key="1">
    <citation type="submission" date="2018-10" db="EMBL/GenBank/DDBJ databases">
        <title>Hidden diversity of soil giant viruses.</title>
        <authorList>
            <person name="Schulz F."/>
            <person name="Alteio L."/>
            <person name="Goudeau D."/>
            <person name="Ryan E.M."/>
            <person name="Malmstrom R.R."/>
            <person name="Blanchard J."/>
            <person name="Woyke T."/>
        </authorList>
    </citation>
    <scope>NUCLEOTIDE SEQUENCE</scope>
    <source>
        <strain evidence="13">TEV1</strain>
    </source>
</reference>
<dbReference type="PANTHER" id="PTHR10322">
    <property type="entry name" value="DNA POLYMERASE CATALYTIC SUBUNIT"/>
    <property type="match status" value="1"/>
</dbReference>
<dbReference type="GO" id="GO:0039693">
    <property type="term" value="P:viral DNA genome replication"/>
    <property type="evidence" value="ECO:0007669"/>
    <property type="project" value="UniProtKB-KW"/>
</dbReference>
<feature type="domain" description="DNA-directed DNA polymerase family B multifunctional" evidence="11">
    <location>
        <begin position="786"/>
        <end position="1212"/>
    </location>
</feature>
<dbReference type="GO" id="GO:0006287">
    <property type="term" value="P:base-excision repair, gap-filling"/>
    <property type="evidence" value="ECO:0007669"/>
    <property type="project" value="TreeGrafter"/>
</dbReference>
<dbReference type="GO" id="GO:0006297">
    <property type="term" value="P:nucleotide-excision repair, DNA gap filling"/>
    <property type="evidence" value="ECO:0007669"/>
    <property type="project" value="TreeGrafter"/>
</dbReference>
<dbReference type="PANTHER" id="PTHR10322:SF23">
    <property type="entry name" value="DNA POLYMERASE DELTA CATALYTIC SUBUNIT"/>
    <property type="match status" value="1"/>
</dbReference>
<comment type="catalytic activity">
    <reaction evidence="8">
        <text>DNA(n) + a 2'-deoxyribonucleoside 5'-triphosphate = DNA(n+1) + diphosphate</text>
        <dbReference type="Rhea" id="RHEA:22508"/>
        <dbReference type="Rhea" id="RHEA-COMP:17339"/>
        <dbReference type="Rhea" id="RHEA-COMP:17340"/>
        <dbReference type="ChEBI" id="CHEBI:33019"/>
        <dbReference type="ChEBI" id="CHEBI:61560"/>
        <dbReference type="ChEBI" id="CHEBI:173112"/>
        <dbReference type="EC" id="2.7.7.7"/>
    </reaction>
</comment>
<keyword evidence="5" id="KW-0239">DNA-directed DNA polymerase</keyword>
<gene>
    <name evidence="13" type="ORF">Terrestrivirus3_189</name>
</gene>
<keyword evidence="6" id="KW-0235">DNA replication</keyword>
<organism evidence="13">
    <name type="scientific">Terrestrivirus sp</name>
    <dbReference type="NCBI Taxonomy" id="2487775"/>
    <lineage>
        <taxon>Viruses</taxon>
        <taxon>Varidnaviria</taxon>
        <taxon>Bamfordvirae</taxon>
        <taxon>Nucleocytoviricota</taxon>
        <taxon>Megaviricetes</taxon>
        <taxon>Imitervirales</taxon>
        <taxon>Mimiviridae</taxon>
        <taxon>Klosneuvirinae</taxon>
    </lineage>
</organism>
<dbReference type="SUPFAM" id="SSF56672">
    <property type="entry name" value="DNA/RNA polymerases"/>
    <property type="match status" value="1"/>
</dbReference>
<evidence type="ECO:0000256" key="4">
    <source>
        <dbReference type="ARBA" id="ARBA00022695"/>
    </source>
</evidence>
<evidence type="ECO:0000313" key="13">
    <source>
        <dbReference type="EMBL" id="AYV75920.1"/>
    </source>
</evidence>
<dbReference type="Gene3D" id="3.30.420.10">
    <property type="entry name" value="Ribonuclease H-like superfamily/Ribonuclease H"/>
    <property type="match status" value="2"/>
</dbReference>
<dbReference type="Gene3D" id="1.10.287.690">
    <property type="entry name" value="Helix hairpin bin"/>
    <property type="match status" value="1"/>
</dbReference>
<dbReference type="GO" id="GO:0003887">
    <property type="term" value="F:DNA-directed DNA polymerase activity"/>
    <property type="evidence" value="ECO:0007669"/>
    <property type="project" value="UniProtKB-KW"/>
</dbReference>
<dbReference type="Gene3D" id="3.90.1600.10">
    <property type="entry name" value="Palm domain of DNA polymerase"/>
    <property type="match status" value="1"/>
</dbReference>
<evidence type="ECO:0000256" key="6">
    <source>
        <dbReference type="ARBA" id="ARBA00023109"/>
    </source>
</evidence>
<accession>A0A3G4ZM33</accession>
<dbReference type="InterPro" id="IPR006172">
    <property type="entry name" value="DNA-dir_DNA_pol_B"/>
</dbReference>
<proteinExistence type="inferred from homology"/>
<dbReference type="SUPFAM" id="SSF53098">
    <property type="entry name" value="Ribonuclease H-like"/>
    <property type="match status" value="1"/>
</dbReference>
<evidence type="ECO:0000256" key="7">
    <source>
        <dbReference type="ARBA" id="ARBA00023125"/>
    </source>
</evidence>
<evidence type="ECO:0000256" key="3">
    <source>
        <dbReference type="ARBA" id="ARBA00022679"/>
    </source>
</evidence>
<feature type="compositionally biased region" description="Low complexity" evidence="10">
    <location>
        <begin position="1267"/>
        <end position="1277"/>
    </location>
</feature>
<keyword evidence="4" id="KW-0548">Nucleotidyltransferase</keyword>
<dbReference type="InterPro" id="IPR023211">
    <property type="entry name" value="DNA_pol_palm_dom_sf"/>
</dbReference>
<evidence type="ECO:0000256" key="1">
    <source>
        <dbReference type="ARBA" id="ARBA00005755"/>
    </source>
</evidence>
<dbReference type="InterPro" id="IPR036397">
    <property type="entry name" value="RNaseH_sf"/>
</dbReference>
<dbReference type="GO" id="GO:0008296">
    <property type="term" value="F:3'-5'-DNA exonuclease activity"/>
    <property type="evidence" value="ECO:0007669"/>
    <property type="project" value="TreeGrafter"/>
</dbReference>
<dbReference type="InterPro" id="IPR006133">
    <property type="entry name" value="DNA-dir_DNA_pol_B_exonuc"/>
</dbReference>
<dbReference type="InterPro" id="IPR050240">
    <property type="entry name" value="DNA_pol_type-B"/>
</dbReference>
<sequence length="1307" mass="152413">MVLGYDIDKVINDEIKYVDLDAVAQKARTKKYASVYDDIKKENKNLSNNDNDVLFQILDWNPYHEDDDNGQKIYAIRLFGMTKDDRTICVNIKKYTPYFYVKIPENWRASMVDSLMTYVKKKVFPKENLEGLISCQTINKYDFYGFTNYTKFNFLQLTFKDHDSMRSYERVFKKPMKIFQISKDEFTLKLYESNIEPFLRCMHIRNLDSVGWVSIQAAKYKVTMDDPTLSDINIECAWTELNRVDERSILPYRIAAFDIECKSGDGTFPQAYRDEDKIIQIGTTFSKFGENECYFQHIITLGTCDEIPGITVESYETEQEVLIAWLKLITRTNPDIITGYNIFGFDFVYLKDRAKKLGIYDRFSKLTRIKNLNAEWKEKQLASAALGDNLLKYFDMSGRVLIDMMKVIQRDYKLEGYKLDYAASYFIKEQVQKLILKANDKQHVDPELFENFFDKTNTIKNDEDKDTTTIETKSTYGVKEDNYITIYYTDGIANNKHMDGKKFKIKELTKTSLTVYGIINDDIVGKGYKIYWCQAKDDISPKDIFRLQKGTSKDRAIIARYCIMDCALCNKLMAKLQVLTNNIGMANVCNVPLSYLFMRGQGVKIYSLVSKKCREKQHLIPTLAKEFRDEAEEEEVKQEEKKIEKLIARLNGDDQEDDEEEEEEGYEGAIVFPPIPGVYYEPIPVLDYASLYPRSMIHKNLSHECFVIDDAKYGYLPGYNYNIIPYITKTIKQQYDRRLLRDLIKAYDNNDNFIIDELNVDPAKLRRHVIVYDKDHNSNKRYKIADIQADRDNIIMINYETDKFAEKQDGTKGIIPEILLELLAARSKYKKEMEKETDPFKKSILDGLQLAYKVTANSLYGQTGSSVSPIFMKSIAASTTATGREMLVYSKYFIENIYGKMINYALTDKDKFMEYCFETFKDAEDKKFKKTTKEKVKNPDGTETYVVVPEESWDNRQEFFEKFYDKMNVVFKGKSVSPYIVYGDTDSVFFSMLIKDNKTGEIGRDKNALVQCITAGQWASHTICTLLPDYQEQAYEKVLWPFMIITKKRYVGNLYEDNPDKFYQKSMGIVLKRRDNAQIVKIVCGGIVDQILNKHDPMGAVKLLQRSLKDILSGKFQMDKYIITKTLRENYKDRTRIAHAILADRMGLRDPGNKPMSNDRIPYAYVVTDHEVELQGDRIETPDYITSNNLKLDYLFYITNQIQKPATQFLELIIDNPKRLFESYIIREENRRKGVKPIKTYLEEINNKNDNTDDDINNENENENENDNISNDDNTSNKNKKRSRGKTLTKYKPTKEIVQLDSMSLDM</sequence>
<dbReference type="SMART" id="SM00486">
    <property type="entry name" value="POLBc"/>
    <property type="match status" value="1"/>
</dbReference>
<evidence type="ECO:0000256" key="2">
    <source>
        <dbReference type="ARBA" id="ARBA00012417"/>
    </source>
</evidence>
<dbReference type="Pfam" id="PF00136">
    <property type="entry name" value="DNA_pol_B"/>
    <property type="match status" value="2"/>
</dbReference>
<evidence type="ECO:0000256" key="5">
    <source>
        <dbReference type="ARBA" id="ARBA00022932"/>
    </source>
</evidence>
<dbReference type="Pfam" id="PF03104">
    <property type="entry name" value="DNA_pol_B_exo1"/>
    <property type="match status" value="1"/>
</dbReference>
<evidence type="ECO:0000259" key="11">
    <source>
        <dbReference type="Pfam" id="PF00136"/>
    </source>
</evidence>
<dbReference type="InterPro" id="IPR043502">
    <property type="entry name" value="DNA/RNA_pol_sf"/>
</dbReference>
<dbReference type="EC" id="2.7.7.7" evidence="2"/>
<dbReference type="Gene3D" id="3.30.342.10">
    <property type="entry name" value="DNA Polymerase, chain B, domain 1"/>
    <property type="match status" value="1"/>
</dbReference>
<name>A0A3G4ZM33_9VIRU</name>
<dbReference type="EMBL" id="MK071981">
    <property type="protein sequence ID" value="AYV75920.1"/>
    <property type="molecule type" value="Genomic_DNA"/>
</dbReference>
<feature type="coiled-coil region" evidence="9">
    <location>
        <begin position="624"/>
        <end position="656"/>
    </location>
</feature>
<feature type="domain" description="DNA-directed DNA polymerase family B exonuclease" evidence="12">
    <location>
        <begin position="189"/>
        <end position="421"/>
    </location>
</feature>
<dbReference type="Gene3D" id="1.10.132.60">
    <property type="entry name" value="DNA polymerase family B, C-terminal domain"/>
    <property type="match status" value="1"/>
</dbReference>
<keyword evidence="9" id="KW-0175">Coiled coil</keyword>
<keyword evidence="7" id="KW-0238">DNA-binding</keyword>
<evidence type="ECO:0000256" key="10">
    <source>
        <dbReference type="SAM" id="MobiDB-lite"/>
    </source>
</evidence>
<feature type="domain" description="DNA-directed DNA polymerase family B multifunctional" evidence="11">
    <location>
        <begin position="591"/>
        <end position="718"/>
    </location>
</feature>
<evidence type="ECO:0000256" key="9">
    <source>
        <dbReference type="SAM" id="Coils"/>
    </source>
</evidence>
<dbReference type="InterPro" id="IPR042087">
    <property type="entry name" value="DNA_pol_B_thumb"/>
</dbReference>
<keyword evidence="6" id="KW-1194">Viral DNA replication</keyword>
<feature type="region of interest" description="Disordered" evidence="10">
    <location>
        <begin position="1246"/>
        <end position="1294"/>
    </location>
</feature>
<evidence type="ECO:0000259" key="12">
    <source>
        <dbReference type="Pfam" id="PF03104"/>
    </source>
</evidence>
<comment type="similarity">
    <text evidence="1">Belongs to the DNA polymerase type-B family.</text>
</comment>
<dbReference type="InterPro" id="IPR006134">
    <property type="entry name" value="DNA-dir_DNA_pol_B_multi_dom"/>
</dbReference>
<dbReference type="PRINTS" id="PR00106">
    <property type="entry name" value="DNAPOLB"/>
</dbReference>
<dbReference type="GO" id="GO:0003677">
    <property type="term" value="F:DNA binding"/>
    <property type="evidence" value="ECO:0007669"/>
    <property type="project" value="UniProtKB-KW"/>
</dbReference>
<evidence type="ECO:0000256" key="8">
    <source>
        <dbReference type="ARBA" id="ARBA00049244"/>
    </source>
</evidence>
<feature type="compositionally biased region" description="Acidic residues" evidence="10">
    <location>
        <begin position="1252"/>
        <end position="1266"/>
    </location>
</feature>